<reference evidence="2 3" key="1">
    <citation type="journal article" date="2018" name="Sci. Rep.">
        <title>Raphidocelis subcapitata (=Pseudokirchneriella subcapitata) provides an insight into genome evolution and environmental adaptations in the Sphaeropleales.</title>
        <authorList>
            <person name="Suzuki S."/>
            <person name="Yamaguchi H."/>
            <person name="Nakajima N."/>
            <person name="Kawachi M."/>
        </authorList>
    </citation>
    <scope>NUCLEOTIDE SEQUENCE [LARGE SCALE GENOMIC DNA]</scope>
    <source>
        <strain evidence="2 3">NIES-35</strain>
    </source>
</reference>
<dbReference type="Gene3D" id="3.30.1490.10">
    <property type="match status" value="1"/>
</dbReference>
<dbReference type="InParanoid" id="A0A2V0P7P7"/>
<dbReference type="Proteomes" id="UP000247498">
    <property type="component" value="Unassembled WGS sequence"/>
</dbReference>
<feature type="region of interest" description="Disordered" evidence="1">
    <location>
        <begin position="290"/>
        <end position="359"/>
    </location>
</feature>
<feature type="compositionally biased region" description="Basic and acidic residues" evidence="1">
    <location>
        <begin position="320"/>
        <end position="332"/>
    </location>
</feature>
<dbReference type="GO" id="GO:0006412">
    <property type="term" value="P:translation"/>
    <property type="evidence" value="ECO:0007669"/>
    <property type="project" value="InterPro"/>
</dbReference>
<dbReference type="AlphaFoldDB" id="A0A2V0P7P7"/>
<dbReference type="GO" id="GO:0003735">
    <property type="term" value="F:structural constituent of ribosome"/>
    <property type="evidence" value="ECO:0007669"/>
    <property type="project" value="InterPro"/>
</dbReference>
<dbReference type="GO" id="GO:0005840">
    <property type="term" value="C:ribosome"/>
    <property type="evidence" value="ECO:0007669"/>
    <property type="project" value="InterPro"/>
</dbReference>
<feature type="compositionally biased region" description="Basic and acidic residues" evidence="1">
    <location>
        <begin position="340"/>
        <end position="359"/>
    </location>
</feature>
<proteinExistence type="predicted"/>
<dbReference type="SUPFAM" id="SSF56047">
    <property type="entry name" value="Ribosomal protein S8"/>
    <property type="match status" value="1"/>
</dbReference>
<organism evidence="2 3">
    <name type="scientific">Raphidocelis subcapitata</name>
    <dbReference type="NCBI Taxonomy" id="307507"/>
    <lineage>
        <taxon>Eukaryota</taxon>
        <taxon>Viridiplantae</taxon>
        <taxon>Chlorophyta</taxon>
        <taxon>core chlorophytes</taxon>
        <taxon>Chlorophyceae</taxon>
        <taxon>CS clade</taxon>
        <taxon>Sphaeropleales</taxon>
        <taxon>Selenastraceae</taxon>
        <taxon>Raphidocelis</taxon>
    </lineage>
</organism>
<protein>
    <submittedName>
        <fullName evidence="2">Uncharacterized protein</fullName>
    </submittedName>
</protein>
<evidence type="ECO:0000256" key="1">
    <source>
        <dbReference type="SAM" id="MobiDB-lite"/>
    </source>
</evidence>
<comment type="caution">
    <text evidence="2">The sequence shown here is derived from an EMBL/GenBank/DDBJ whole genome shotgun (WGS) entry which is preliminary data.</text>
</comment>
<feature type="compositionally biased region" description="Gly residues" evidence="1">
    <location>
        <begin position="291"/>
        <end position="308"/>
    </location>
</feature>
<keyword evidence="3" id="KW-1185">Reference proteome</keyword>
<dbReference type="OrthoDB" id="544470at2759"/>
<evidence type="ECO:0000313" key="2">
    <source>
        <dbReference type="EMBL" id="GBF95894.1"/>
    </source>
</evidence>
<dbReference type="InterPro" id="IPR035987">
    <property type="entry name" value="Ribosomal_uS8_sf"/>
</dbReference>
<gene>
    <name evidence="2" type="ORF">Rsub_08485</name>
</gene>
<name>A0A2V0P7P7_9CHLO</name>
<evidence type="ECO:0000313" key="3">
    <source>
        <dbReference type="Proteomes" id="UP000247498"/>
    </source>
</evidence>
<sequence>MGGYSNFYSNVCMLLGTLKRGVTHRCDAVSLPLSKAGLELARALRTLGVLSDVTVFQKAARMRGGHQRVWPPGAQPGAAADAAGFPAMYMRLRLEWRRGAPAFAPPGAAGALAAPLTFTAATPGTVDIISRPTAQRRVGVRELLSARAAAPPGLFLLSTPQGLMTDVEAELAGTGGVLLAHLGLPLPHVLRVRGALRRKHADEAAAAAAAAAEGRPAPPRAPLAEWDLAGCVAAAVAPRLHGEEARGQAYAVLDGLEAHEAEQASVVRGLQGRLRQLALEQAAWAARRQLAGGGGGGGGEGEAGGSGSGRLPPPAARFGDGGRRFGDNDGRRGGGAGGRRFGDGDGGRGGGDRGRGGRR</sequence>
<accession>A0A2V0P7P7</accession>
<dbReference type="EMBL" id="BDRX01000071">
    <property type="protein sequence ID" value="GBF95894.1"/>
    <property type="molecule type" value="Genomic_DNA"/>
</dbReference>